<dbReference type="InterPro" id="IPR001611">
    <property type="entry name" value="Leu-rich_rpt"/>
</dbReference>
<dbReference type="PROSITE" id="PS50011">
    <property type="entry name" value="PROTEIN_KINASE_DOM"/>
    <property type="match status" value="1"/>
</dbReference>
<dbReference type="SUPFAM" id="SSF56112">
    <property type="entry name" value="Protein kinase-like (PK-like)"/>
    <property type="match status" value="1"/>
</dbReference>
<proteinExistence type="predicted"/>
<dbReference type="Gene3D" id="1.10.510.10">
    <property type="entry name" value="Transferase(Phosphotransferase) domain 1"/>
    <property type="match status" value="1"/>
</dbReference>
<dbReference type="GO" id="GO:0004672">
    <property type="term" value="F:protein kinase activity"/>
    <property type="evidence" value="ECO:0007669"/>
    <property type="project" value="InterPro"/>
</dbReference>
<evidence type="ECO:0000313" key="4">
    <source>
        <dbReference type="EMBL" id="OIR12322.1"/>
    </source>
</evidence>
<reference evidence="4" key="1">
    <citation type="submission" date="2016-10" db="EMBL/GenBank/DDBJ databases">
        <title>Sequence of Gallionella enrichment culture.</title>
        <authorList>
            <person name="Poehlein A."/>
            <person name="Muehling M."/>
            <person name="Daniel R."/>
        </authorList>
    </citation>
    <scope>NUCLEOTIDE SEQUENCE</scope>
</reference>
<dbReference type="InterPro" id="IPR000719">
    <property type="entry name" value="Prot_kinase_dom"/>
</dbReference>
<dbReference type="InterPro" id="IPR032675">
    <property type="entry name" value="LRR_dom_sf"/>
</dbReference>
<organism evidence="4">
    <name type="scientific">mine drainage metagenome</name>
    <dbReference type="NCBI Taxonomy" id="410659"/>
    <lineage>
        <taxon>unclassified sequences</taxon>
        <taxon>metagenomes</taxon>
        <taxon>ecological metagenomes</taxon>
    </lineage>
</organism>
<keyword evidence="2" id="KW-0677">Repeat</keyword>
<sequence>MHTLSSLRTGQLAGIKRLDLSCGLTKFPSEIYTLADSLEVLNLSGNALSSLPDDLPRLHKLRIIFCSDNRFTELPKVLGRCQNLEMVGFKANQISNVPAESLPKKLRWLILTDNKISELPNELGACTQLQKLMLAGNQLHCLPVLTACNHLELLRISANRFTRLPDWLLSLPRLAWLAYAGNPCSDVDEAVVATKQAIAHIDWHSLELQQVLGEGASGVIYHATCQSAGMASDVAVKVFKGTVTSDGLPRSEKAASIAAGAHSKLIPILGKISGHPENISGLVMSLIDSSFVNLAGPPSLESCTRDIYSADRRFSLATVLNIALSISAAVEHLHAQGVIHGDLYAHNILLNESSSIQGDCLLGDFGGASFLPRDDANLAIALQRLEVRAFACLLEELLDRCDAPLESESIENALRDLQTRCAQSEVKHRPLFNEIGSSLILLAEANHKLD</sequence>
<dbReference type="PROSITE" id="PS51450">
    <property type="entry name" value="LRR"/>
    <property type="match status" value="3"/>
</dbReference>
<comment type="caution">
    <text evidence="4">The sequence shown here is derived from an EMBL/GenBank/DDBJ whole genome shotgun (WGS) entry which is preliminary data.</text>
</comment>
<dbReference type="InterPro" id="IPR001245">
    <property type="entry name" value="Ser-Thr/Tyr_kinase_cat_dom"/>
</dbReference>
<dbReference type="Pfam" id="PF07714">
    <property type="entry name" value="PK_Tyr_Ser-Thr"/>
    <property type="match status" value="1"/>
</dbReference>
<dbReference type="PANTHER" id="PTHR48051">
    <property type="match status" value="1"/>
</dbReference>
<dbReference type="InterPro" id="IPR011009">
    <property type="entry name" value="Kinase-like_dom_sf"/>
</dbReference>
<dbReference type="GO" id="GO:0005737">
    <property type="term" value="C:cytoplasm"/>
    <property type="evidence" value="ECO:0007669"/>
    <property type="project" value="TreeGrafter"/>
</dbReference>
<dbReference type="InterPro" id="IPR017441">
    <property type="entry name" value="Protein_kinase_ATP_BS"/>
</dbReference>
<dbReference type="InterPro" id="IPR003591">
    <property type="entry name" value="Leu-rich_rpt_typical-subtyp"/>
</dbReference>
<dbReference type="SMART" id="SM00369">
    <property type="entry name" value="LRR_TYP"/>
    <property type="match status" value="5"/>
</dbReference>
<dbReference type="Pfam" id="PF00560">
    <property type="entry name" value="LRR_1"/>
    <property type="match status" value="1"/>
</dbReference>
<keyword evidence="1" id="KW-0433">Leucine-rich repeat</keyword>
<name>A0A1J5SUU6_9ZZZZ</name>
<protein>
    <submittedName>
        <fullName evidence="4">E3 ubiquitin-protein ligase sspH2</fullName>
        <ecNumber evidence="4">6.3.2.-</ecNumber>
    </submittedName>
</protein>
<dbReference type="PANTHER" id="PTHR48051:SF1">
    <property type="entry name" value="RAS SUPPRESSOR PROTEIN 1"/>
    <property type="match status" value="1"/>
</dbReference>
<evidence type="ECO:0000256" key="1">
    <source>
        <dbReference type="ARBA" id="ARBA00022614"/>
    </source>
</evidence>
<dbReference type="InterPro" id="IPR050216">
    <property type="entry name" value="LRR_domain-containing"/>
</dbReference>
<dbReference type="AlphaFoldDB" id="A0A1J5SUU6"/>
<accession>A0A1J5SUU6</accession>
<dbReference type="Gene3D" id="3.30.200.20">
    <property type="entry name" value="Phosphorylase Kinase, domain 1"/>
    <property type="match status" value="1"/>
</dbReference>
<dbReference type="GO" id="GO:0005524">
    <property type="term" value="F:ATP binding"/>
    <property type="evidence" value="ECO:0007669"/>
    <property type="project" value="InterPro"/>
</dbReference>
<feature type="domain" description="Protein kinase" evidence="3">
    <location>
        <begin position="206"/>
        <end position="450"/>
    </location>
</feature>
<dbReference type="SUPFAM" id="SSF52058">
    <property type="entry name" value="L domain-like"/>
    <property type="match status" value="1"/>
</dbReference>
<gene>
    <name evidence="4" type="primary">sspH2_2</name>
    <name evidence="4" type="ORF">GALL_60210</name>
</gene>
<evidence type="ECO:0000259" key="3">
    <source>
        <dbReference type="PROSITE" id="PS50011"/>
    </source>
</evidence>
<dbReference type="EC" id="6.3.2.-" evidence="4"/>
<dbReference type="SMART" id="SM00364">
    <property type="entry name" value="LRR_BAC"/>
    <property type="match status" value="5"/>
</dbReference>
<dbReference type="EMBL" id="MLJW01000017">
    <property type="protein sequence ID" value="OIR12322.1"/>
    <property type="molecule type" value="Genomic_DNA"/>
</dbReference>
<evidence type="ECO:0000256" key="2">
    <source>
        <dbReference type="ARBA" id="ARBA00022737"/>
    </source>
</evidence>
<dbReference type="Gene3D" id="3.80.10.10">
    <property type="entry name" value="Ribonuclease Inhibitor"/>
    <property type="match status" value="2"/>
</dbReference>
<dbReference type="PROSITE" id="PS00107">
    <property type="entry name" value="PROTEIN_KINASE_ATP"/>
    <property type="match status" value="1"/>
</dbReference>